<organism evidence="1 2">
    <name type="scientific">Piloderma croceum (strain F 1598)</name>
    <dbReference type="NCBI Taxonomy" id="765440"/>
    <lineage>
        <taxon>Eukaryota</taxon>
        <taxon>Fungi</taxon>
        <taxon>Dikarya</taxon>
        <taxon>Basidiomycota</taxon>
        <taxon>Agaricomycotina</taxon>
        <taxon>Agaricomycetes</taxon>
        <taxon>Agaricomycetidae</taxon>
        <taxon>Atheliales</taxon>
        <taxon>Atheliaceae</taxon>
        <taxon>Piloderma</taxon>
    </lineage>
</organism>
<sequence>MVKILWKQIEHLDIETREVDQCLDLLHTTPNLKKCIVLISSSEPCQPHSPVQLLHLRSMIISDDPTYLFDTLLLPKLHEISIESWGTLWTSISQLTSLLSQCSFAKLSLQLTNPLFDDEMIQILQTCPSLVQLDLRWHASQCMTTSFFAQFAYHRDPENSTTQQLVPMLHTMNIDYSGMEFNIPDFANVIESRIISNSKGPASDDITGLQTVEICHRSPMPLHCFNSLILSQLRQLRETGLEIRFSQGGRNIL</sequence>
<evidence type="ECO:0000313" key="1">
    <source>
        <dbReference type="EMBL" id="KIM76270.1"/>
    </source>
</evidence>
<reference evidence="1 2" key="1">
    <citation type="submission" date="2014-04" db="EMBL/GenBank/DDBJ databases">
        <authorList>
            <consortium name="DOE Joint Genome Institute"/>
            <person name="Kuo A."/>
            <person name="Tarkka M."/>
            <person name="Buscot F."/>
            <person name="Kohler A."/>
            <person name="Nagy L.G."/>
            <person name="Floudas D."/>
            <person name="Copeland A."/>
            <person name="Barry K.W."/>
            <person name="Cichocki N."/>
            <person name="Veneault-Fourrey C."/>
            <person name="LaButti K."/>
            <person name="Lindquist E.A."/>
            <person name="Lipzen A."/>
            <person name="Lundell T."/>
            <person name="Morin E."/>
            <person name="Murat C."/>
            <person name="Sun H."/>
            <person name="Tunlid A."/>
            <person name="Henrissat B."/>
            <person name="Grigoriev I.V."/>
            <person name="Hibbett D.S."/>
            <person name="Martin F."/>
            <person name="Nordberg H.P."/>
            <person name="Cantor M.N."/>
            <person name="Hua S.X."/>
        </authorList>
    </citation>
    <scope>NUCLEOTIDE SEQUENCE [LARGE SCALE GENOMIC DNA]</scope>
    <source>
        <strain evidence="1 2">F 1598</strain>
    </source>
</reference>
<proteinExistence type="predicted"/>
<dbReference type="SUPFAM" id="SSF52047">
    <property type="entry name" value="RNI-like"/>
    <property type="match status" value="1"/>
</dbReference>
<dbReference type="Gene3D" id="3.80.10.10">
    <property type="entry name" value="Ribonuclease Inhibitor"/>
    <property type="match status" value="1"/>
</dbReference>
<dbReference type="HOGENOM" id="CLU_018544_1_0_1"/>
<evidence type="ECO:0000313" key="2">
    <source>
        <dbReference type="Proteomes" id="UP000054166"/>
    </source>
</evidence>
<dbReference type="EMBL" id="KN833036">
    <property type="protein sequence ID" value="KIM76270.1"/>
    <property type="molecule type" value="Genomic_DNA"/>
</dbReference>
<dbReference type="AlphaFoldDB" id="A0A0C3EUS6"/>
<keyword evidence="2" id="KW-1185">Reference proteome</keyword>
<name>A0A0C3EUS6_PILCF</name>
<dbReference type="InParanoid" id="A0A0C3EUS6"/>
<accession>A0A0C3EUS6</accession>
<dbReference type="Proteomes" id="UP000054166">
    <property type="component" value="Unassembled WGS sequence"/>
</dbReference>
<dbReference type="InterPro" id="IPR032675">
    <property type="entry name" value="LRR_dom_sf"/>
</dbReference>
<protein>
    <recommendedName>
        <fullName evidence="3">F-box domain-containing protein</fullName>
    </recommendedName>
</protein>
<evidence type="ECO:0008006" key="3">
    <source>
        <dbReference type="Google" id="ProtNLM"/>
    </source>
</evidence>
<reference evidence="2" key="2">
    <citation type="submission" date="2015-01" db="EMBL/GenBank/DDBJ databases">
        <title>Evolutionary Origins and Diversification of the Mycorrhizal Mutualists.</title>
        <authorList>
            <consortium name="DOE Joint Genome Institute"/>
            <consortium name="Mycorrhizal Genomics Consortium"/>
            <person name="Kohler A."/>
            <person name="Kuo A."/>
            <person name="Nagy L.G."/>
            <person name="Floudas D."/>
            <person name="Copeland A."/>
            <person name="Barry K.W."/>
            <person name="Cichocki N."/>
            <person name="Veneault-Fourrey C."/>
            <person name="LaButti K."/>
            <person name="Lindquist E.A."/>
            <person name="Lipzen A."/>
            <person name="Lundell T."/>
            <person name="Morin E."/>
            <person name="Murat C."/>
            <person name="Riley R."/>
            <person name="Ohm R."/>
            <person name="Sun H."/>
            <person name="Tunlid A."/>
            <person name="Henrissat B."/>
            <person name="Grigoriev I.V."/>
            <person name="Hibbett D.S."/>
            <person name="Martin F."/>
        </authorList>
    </citation>
    <scope>NUCLEOTIDE SEQUENCE [LARGE SCALE GENOMIC DNA]</scope>
    <source>
        <strain evidence="2">F 1598</strain>
    </source>
</reference>
<gene>
    <name evidence="1" type="ORF">PILCRDRAFT_12876</name>
</gene>